<dbReference type="InterPro" id="IPR013833">
    <property type="entry name" value="Cyt_c_oxidase_su3_a-hlx"/>
</dbReference>
<dbReference type="GO" id="GO:0004129">
    <property type="term" value="F:cytochrome-c oxidase activity"/>
    <property type="evidence" value="ECO:0007669"/>
    <property type="project" value="InterPro"/>
</dbReference>
<dbReference type="InterPro" id="IPR000298">
    <property type="entry name" value="Cyt_c_oxidase-like_su3"/>
</dbReference>
<evidence type="ECO:0000256" key="8">
    <source>
        <dbReference type="SAM" id="Phobius"/>
    </source>
</evidence>
<dbReference type="Gene3D" id="1.20.120.80">
    <property type="entry name" value="Cytochrome c oxidase, subunit III, four-helix bundle"/>
    <property type="match status" value="1"/>
</dbReference>
<proteinExistence type="inferred from homology"/>
<reference evidence="10 11" key="1">
    <citation type="submission" date="2016-12" db="EMBL/GenBank/DDBJ databases">
        <authorList>
            <person name="Song W.-J."/>
            <person name="Kurnit D.M."/>
        </authorList>
    </citation>
    <scope>NUCLEOTIDE SEQUENCE [LARGE SCALE GENOMIC DNA]</scope>
    <source>
        <strain evidence="10 11">ATCC 49181</strain>
    </source>
</reference>
<dbReference type="SUPFAM" id="SSF81452">
    <property type="entry name" value="Cytochrome c oxidase subunit III-like"/>
    <property type="match status" value="1"/>
</dbReference>
<comment type="subcellular location">
    <subcellularLocation>
        <location evidence="1 7">Cell membrane</location>
        <topology evidence="1 7">Multi-pass membrane protein</topology>
    </subcellularLocation>
</comment>
<keyword evidence="11" id="KW-1185">Reference proteome</keyword>
<evidence type="ECO:0000256" key="5">
    <source>
        <dbReference type="ARBA" id="ARBA00022989"/>
    </source>
</evidence>
<organism evidence="10 11">
    <name type="scientific">Nitrosomonas cryotolerans ATCC 49181</name>
    <dbReference type="NCBI Taxonomy" id="1131553"/>
    <lineage>
        <taxon>Bacteria</taxon>
        <taxon>Pseudomonadati</taxon>
        <taxon>Pseudomonadota</taxon>
        <taxon>Betaproteobacteria</taxon>
        <taxon>Nitrosomonadales</taxon>
        <taxon>Nitrosomonadaceae</taxon>
        <taxon>Nitrosomonas</taxon>
    </lineage>
</organism>
<keyword evidence="5 8" id="KW-1133">Transmembrane helix</keyword>
<dbReference type="CDD" id="cd00386">
    <property type="entry name" value="Heme_Cu_Oxidase_III_like"/>
    <property type="match status" value="1"/>
</dbReference>
<feature type="transmembrane region" description="Helical" evidence="8">
    <location>
        <begin position="30"/>
        <end position="54"/>
    </location>
</feature>
<dbReference type="STRING" id="44575.SAMN05216419_104413"/>
<comment type="similarity">
    <text evidence="2 7">Belongs to the cytochrome c oxidase subunit 3 family.</text>
</comment>
<feature type="transmembrane region" description="Helical" evidence="8">
    <location>
        <begin position="175"/>
        <end position="202"/>
    </location>
</feature>
<dbReference type="EMBL" id="FSRO01000001">
    <property type="protein sequence ID" value="SIO44769.1"/>
    <property type="molecule type" value="Genomic_DNA"/>
</dbReference>
<evidence type="ECO:0000256" key="7">
    <source>
        <dbReference type="RuleBase" id="RU003376"/>
    </source>
</evidence>
<dbReference type="GO" id="GO:0005886">
    <property type="term" value="C:plasma membrane"/>
    <property type="evidence" value="ECO:0007669"/>
    <property type="project" value="UniProtKB-SubCell"/>
</dbReference>
<dbReference type="InterPro" id="IPR024791">
    <property type="entry name" value="Cyt_c/ubiquinol_Oxase_su3"/>
</dbReference>
<accession>A0A1N6JKS5</accession>
<evidence type="ECO:0000256" key="4">
    <source>
        <dbReference type="ARBA" id="ARBA00022692"/>
    </source>
</evidence>
<gene>
    <name evidence="10" type="ORF">SAMN02743940_2691</name>
</gene>
<feature type="transmembrane region" description="Helical" evidence="8">
    <location>
        <begin position="100"/>
        <end position="119"/>
    </location>
</feature>
<feature type="transmembrane region" description="Helical" evidence="8">
    <location>
        <begin position="139"/>
        <end position="163"/>
    </location>
</feature>
<keyword evidence="3" id="KW-1003">Cell membrane</keyword>
<dbReference type="GO" id="GO:0019646">
    <property type="term" value="P:aerobic electron transport chain"/>
    <property type="evidence" value="ECO:0007669"/>
    <property type="project" value="InterPro"/>
</dbReference>
<evidence type="ECO:0000256" key="6">
    <source>
        <dbReference type="ARBA" id="ARBA00023136"/>
    </source>
</evidence>
<dbReference type="eggNOG" id="COG1845">
    <property type="taxonomic scope" value="Bacteria"/>
</dbReference>
<sequence>MSDGGPMNKAIHFEQRPLPVGSDGKLSMGWWGILALIVTEGSLFGFLLFAYFYLSAQTEQQWPPEGLPNLLMPTINTAILLASSVSVWVSEYGIRHQKKYWSIGGMLMAVALGFCFLKIQLIEWSEKSFDITSNLYGSLYFTITGFHLFHVIIGLAILFLLLVWISLNYFNDKRYAAVTIGGAYWHFVDVVWLFVFASLYLFPYL</sequence>
<evidence type="ECO:0000256" key="2">
    <source>
        <dbReference type="ARBA" id="ARBA00010581"/>
    </source>
</evidence>
<evidence type="ECO:0000313" key="11">
    <source>
        <dbReference type="Proteomes" id="UP000185062"/>
    </source>
</evidence>
<keyword evidence="6 8" id="KW-0472">Membrane</keyword>
<dbReference type="Pfam" id="PF00510">
    <property type="entry name" value="COX3"/>
    <property type="match status" value="1"/>
</dbReference>
<evidence type="ECO:0000256" key="3">
    <source>
        <dbReference type="ARBA" id="ARBA00022475"/>
    </source>
</evidence>
<protein>
    <submittedName>
        <fullName evidence="10">Cytochrome c oxidase subunit 3</fullName>
    </submittedName>
</protein>
<dbReference type="PANTHER" id="PTHR11403">
    <property type="entry name" value="CYTOCHROME C OXIDASE SUBUNIT III"/>
    <property type="match status" value="1"/>
</dbReference>
<dbReference type="AlphaFoldDB" id="A0A1N6JKS5"/>
<evidence type="ECO:0000259" key="9">
    <source>
        <dbReference type="PROSITE" id="PS50253"/>
    </source>
</evidence>
<feature type="domain" description="Heme-copper oxidase subunit III family profile" evidence="9">
    <location>
        <begin position="31"/>
        <end position="204"/>
    </location>
</feature>
<evidence type="ECO:0000256" key="1">
    <source>
        <dbReference type="ARBA" id="ARBA00004651"/>
    </source>
</evidence>
<dbReference type="Proteomes" id="UP000185062">
    <property type="component" value="Unassembled WGS sequence"/>
</dbReference>
<keyword evidence="4 7" id="KW-0812">Transmembrane</keyword>
<dbReference type="PROSITE" id="PS50253">
    <property type="entry name" value="COX3"/>
    <property type="match status" value="1"/>
</dbReference>
<dbReference type="InterPro" id="IPR035973">
    <property type="entry name" value="Cyt_c_oxidase_su3-like_sf"/>
</dbReference>
<name>A0A1N6JKS5_9PROT</name>
<evidence type="ECO:0000313" key="10">
    <source>
        <dbReference type="EMBL" id="SIO44769.1"/>
    </source>
</evidence>
<dbReference type="PANTHER" id="PTHR11403:SF2">
    <property type="entry name" value="CYTOCHROME BO(3) UBIQUINOL OXIDASE SUBUNIT 3"/>
    <property type="match status" value="1"/>
</dbReference>